<dbReference type="InterPro" id="IPR031127">
    <property type="entry name" value="E3_UB_ligase_RBR"/>
</dbReference>
<dbReference type="SUPFAM" id="SSF57850">
    <property type="entry name" value="RING/U-box"/>
    <property type="match status" value="8"/>
</dbReference>
<dbReference type="InterPro" id="IPR002867">
    <property type="entry name" value="IBR_dom"/>
</dbReference>
<dbReference type="EMBL" id="JACEFO010002487">
    <property type="protein sequence ID" value="KAF8657722.1"/>
    <property type="molecule type" value="Genomic_DNA"/>
</dbReference>
<comment type="caution">
    <text evidence="15">The sequence shown here is derived from an EMBL/GenBank/DDBJ whole genome shotgun (WGS) entry which is preliminary data.</text>
</comment>
<feature type="domain" description="RING-type" evidence="14">
    <location>
        <begin position="757"/>
        <end position="990"/>
    </location>
</feature>
<feature type="domain" description="RING-type" evidence="13">
    <location>
        <begin position="142"/>
        <end position="187"/>
    </location>
</feature>
<dbReference type="PROSITE" id="PS00518">
    <property type="entry name" value="ZF_RING_1"/>
    <property type="match status" value="6"/>
</dbReference>
<dbReference type="GO" id="GO:0016567">
    <property type="term" value="P:protein ubiquitination"/>
    <property type="evidence" value="ECO:0007669"/>
    <property type="project" value="InterPro"/>
</dbReference>
<feature type="domain" description="RING-type" evidence="13">
    <location>
        <begin position="1153"/>
        <end position="1196"/>
    </location>
</feature>
<dbReference type="Gene3D" id="1.20.120.1750">
    <property type="match status" value="1"/>
</dbReference>
<organism evidence="15 16">
    <name type="scientific">Digitaria exilis</name>
    <dbReference type="NCBI Taxonomy" id="1010633"/>
    <lineage>
        <taxon>Eukaryota</taxon>
        <taxon>Viridiplantae</taxon>
        <taxon>Streptophyta</taxon>
        <taxon>Embryophyta</taxon>
        <taxon>Tracheophyta</taxon>
        <taxon>Spermatophyta</taxon>
        <taxon>Magnoliopsida</taxon>
        <taxon>Liliopsida</taxon>
        <taxon>Poales</taxon>
        <taxon>Poaceae</taxon>
        <taxon>PACMAD clade</taxon>
        <taxon>Panicoideae</taxon>
        <taxon>Panicodae</taxon>
        <taxon>Paniceae</taxon>
        <taxon>Anthephorinae</taxon>
        <taxon>Digitaria</taxon>
    </lineage>
</organism>
<dbReference type="FunFam" id="3.30.40.10:FF:000230">
    <property type="entry name" value="RBR-type E3 ubiquitin transferase"/>
    <property type="match status" value="4"/>
</dbReference>
<feature type="domain" description="RING-type" evidence="13">
    <location>
        <begin position="990"/>
        <end position="1035"/>
    </location>
</feature>
<evidence type="ECO:0000256" key="4">
    <source>
        <dbReference type="ARBA" id="ARBA00005884"/>
    </source>
</evidence>
<evidence type="ECO:0000259" key="13">
    <source>
        <dbReference type="PROSITE" id="PS50089"/>
    </source>
</evidence>
<dbReference type="OrthoDB" id="10009520at2759"/>
<keyword evidence="10" id="KW-0833">Ubl conjugation pathway</keyword>
<dbReference type="InterPro" id="IPR001841">
    <property type="entry name" value="Znf_RING"/>
</dbReference>
<dbReference type="InterPro" id="IPR044066">
    <property type="entry name" value="TRIAD_supradom"/>
</dbReference>
<dbReference type="GO" id="GO:0061630">
    <property type="term" value="F:ubiquitin protein ligase activity"/>
    <property type="evidence" value="ECO:0007669"/>
    <property type="project" value="UniProtKB-EC"/>
</dbReference>
<evidence type="ECO:0000313" key="16">
    <source>
        <dbReference type="Proteomes" id="UP000636709"/>
    </source>
</evidence>
<comment type="function">
    <text evidence="3">Might act as an E3 ubiquitin-protein ligase, or as part of E3 complex, which accepts ubiquitin from specific E2 ubiquitin-conjugating enzymes and then transfers it to substrates.</text>
</comment>
<evidence type="ECO:0000313" key="15">
    <source>
        <dbReference type="EMBL" id="KAF8657722.1"/>
    </source>
</evidence>
<feature type="domain" description="RING-type" evidence="14">
    <location>
        <begin position="986"/>
        <end position="1199"/>
    </location>
</feature>
<keyword evidence="11" id="KW-0862">Zinc</keyword>
<keyword evidence="9 12" id="KW-0863">Zinc-finger</keyword>
<evidence type="ECO:0000256" key="1">
    <source>
        <dbReference type="ARBA" id="ARBA00001798"/>
    </source>
</evidence>
<evidence type="ECO:0000256" key="8">
    <source>
        <dbReference type="ARBA" id="ARBA00022737"/>
    </source>
</evidence>
<comment type="similarity">
    <text evidence="4">Belongs to the RBR family. Ariadne subfamily.</text>
</comment>
<dbReference type="InterPro" id="IPR013083">
    <property type="entry name" value="Znf_RING/FYVE/PHD"/>
</dbReference>
<dbReference type="CDD" id="cd22584">
    <property type="entry name" value="Rcat_RBR_unk"/>
    <property type="match status" value="1"/>
</dbReference>
<reference evidence="15" key="1">
    <citation type="submission" date="2020-07" db="EMBL/GenBank/DDBJ databases">
        <title>Genome sequence and genetic diversity analysis of an under-domesticated orphan crop, white fonio (Digitaria exilis).</title>
        <authorList>
            <person name="Bennetzen J.L."/>
            <person name="Chen S."/>
            <person name="Ma X."/>
            <person name="Wang X."/>
            <person name="Yssel A.E.J."/>
            <person name="Chaluvadi S.R."/>
            <person name="Johnson M."/>
            <person name="Gangashetty P."/>
            <person name="Hamidou F."/>
            <person name="Sanogo M.D."/>
            <person name="Zwaenepoel A."/>
            <person name="Wallace J."/>
            <person name="Van De Peer Y."/>
            <person name="Van Deynze A."/>
        </authorList>
    </citation>
    <scope>NUCLEOTIDE SEQUENCE</scope>
    <source>
        <tissue evidence="15">Leaves</tissue>
    </source>
</reference>
<dbReference type="AlphaFoldDB" id="A0A835ABS4"/>
<dbReference type="Gene3D" id="3.30.40.10">
    <property type="entry name" value="Zinc/RING finger domain, C3HC4 (zinc finger)"/>
    <property type="match status" value="4"/>
</dbReference>
<evidence type="ECO:0000259" key="14">
    <source>
        <dbReference type="PROSITE" id="PS51873"/>
    </source>
</evidence>
<dbReference type="Proteomes" id="UP000636709">
    <property type="component" value="Unassembled WGS sequence"/>
</dbReference>
<feature type="domain" description="RING-type" evidence="13">
    <location>
        <begin position="504"/>
        <end position="549"/>
    </location>
</feature>
<dbReference type="FunFam" id="1.20.120.1750:FF:000018">
    <property type="entry name" value="RBR-type E3 ubiquitin transferase"/>
    <property type="match status" value="1"/>
</dbReference>
<evidence type="ECO:0000256" key="11">
    <source>
        <dbReference type="ARBA" id="ARBA00022833"/>
    </source>
</evidence>
<evidence type="ECO:0000256" key="9">
    <source>
        <dbReference type="ARBA" id="ARBA00022771"/>
    </source>
</evidence>
<dbReference type="EC" id="2.3.2.31" evidence="5"/>
<dbReference type="PANTHER" id="PTHR11685">
    <property type="entry name" value="RBR FAMILY RING FINGER AND IBR DOMAIN-CONTAINING"/>
    <property type="match status" value="1"/>
</dbReference>
<dbReference type="InterPro" id="IPR027370">
    <property type="entry name" value="Znf-RING_euk"/>
</dbReference>
<comment type="cofactor">
    <cofactor evidence="2">
        <name>Zn(2+)</name>
        <dbReference type="ChEBI" id="CHEBI:29105"/>
    </cofactor>
</comment>
<keyword evidence="6" id="KW-0808">Transferase</keyword>
<evidence type="ECO:0000256" key="6">
    <source>
        <dbReference type="ARBA" id="ARBA00022679"/>
    </source>
</evidence>
<evidence type="ECO:0000256" key="10">
    <source>
        <dbReference type="ARBA" id="ARBA00022786"/>
    </source>
</evidence>
<name>A0A835ABS4_9POAL</name>
<evidence type="ECO:0000256" key="3">
    <source>
        <dbReference type="ARBA" id="ARBA00003976"/>
    </source>
</evidence>
<dbReference type="SMART" id="SM00647">
    <property type="entry name" value="IBR"/>
    <property type="match status" value="5"/>
</dbReference>
<evidence type="ECO:0000256" key="5">
    <source>
        <dbReference type="ARBA" id="ARBA00012251"/>
    </source>
</evidence>
<dbReference type="Pfam" id="PF01485">
    <property type="entry name" value="IBR"/>
    <property type="match status" value="4"/>
</dbReference>
<accession>A0A835ABS4</accession>
<evidence type="ECO:0000256" key="2">
    <source>
        <dbReference type="ARBA" id="ARBA00001947"/>
    </source>
</evidence>
<dbReference type="InterPro" id="IPR017907">
    <property type="entry name" value="Znf_RING_CS"/>
</dbReference>
<keyword evidence="8" id="KW-0677">Repeat</keyword>
<dbReference type="PROSITE" id="PS50089">
    <property type="entry name" value="ZF_RING_2"/>
    <property type="match status" value="5"/>
</dbReference>
<evidence type="ECO:0000256" key="12">
    <source>
        <dbReference type="PROSITE-ProRule" id="PRU00175"/>
    </source>
</evidence>
<feature type="domain" description="RING-type" evidence="13">
    <location>
        <begin position="761"/>
        <end position="806"/>
    </location>
</feature>
<comment type="catalytic activity">
    <reaction evidence="1">
        <text>[E2 ubiquitin-conjugating enzyme]-S-ubiquitinyl-L-cysteine + [acceptor protein]-L-lysine = [E2 ubiquitin-conjugating enzyme]-L-cysteine + [acceptor protein]-N(6)-ubiquitinyl-L-lysine.</text>
        <dbReference type="EC" id="2.3.2.31"/>
    </reaction>
</comment>
<dbReference type="PROSITE" id="PS51873">
    <property type="entry name" value="TRIAD"/>
    <property type="match status" value="4"/>
</dbReference>
<protein>
    <recommendedName>
        <fullName evidence="5">RBR-type E3 ubiquitin transferase</fullName>
        <ecNumber evidence="5">2.3.2.31</ecNumber>
    </recommendedName>
</protein>
<keyword evidence="7" id="KW-0479">Metal-binding</keyword>
<keyword evidence="16" id="KW-1185">Reference proteome</keyword>
<dbReference type="SMART" id="SM00184">
    <property type="entry name" value="RING"/>
    <property type="match status" value="7"/>
</dbReference>
<feature type="domain" description="RING-type" evidence="14">
    <location>
        <begin position="500"/>
        <end position="719"/>
    </location>
</feature>
<gene>
    <name evidence="15" type="ORF">HU200_059880</name>
</gene>
<sequence length="1199" mass="134422">MLDLVAMSADDSALAEDLQVEEVLQFSVQFENENVCAVCKQVIQTLEASWKPDNCDHIICIACFSQYAHETEATEMPRCAVASCESLCKPETHHEISVPQGTLMSTEDMDSRKGKKALEATLQELGQCSHAVDAMMSSEFYCSICMEKMHIGEVFPIDGCTHTFCISCVSQYIAAKVEENVLSIGCPDPGCKNGVLHPEACRDMIPLQLFQRWGAALCDSSLGELKFYCPFKECSALLVDDPGDGEEVITNVECPHCCRMFCAQCKVPWHDGVTCTEFQRLGKDERGREDLLLRKVAQKSKWQRCPKCKVYVERVDGCVFIKCRYLLLIKHRVHCADCFQFSSEQRPPLGVHSLQLREQHIYNQSTMLDLIYKFACDLVLAEDRQAEEVLSRLSTHPERFCAVCKLVIPSLEASWKPDNCDHVICIACLWQYAQTPTGLPRCAVASCESLKSETHQGVDAVHRTSTPMEDMDSGKGEEPLDAMLQEVGQCSRGANTTSSSEFYCTICMDTVHSREIFLVPGCKHLFCISCLSQYITSKVEVNVLSIGCPQPGCKDGTLYPEACQDVIPLQLFQRWIAALCDSALGAFKFYCPFEDCSALLVDHGPHKAARKAECPHCSRMFCVQCKVAWHYNATCEDLQRFRNDEQRLDDMLLRKTMDESMAQHDHVGSCESLHKSELPQGINVGHTTLISIKDMDHPKDVGSCESLHNSELHQGINMGHTTLISIKDMDHPKGKKPFDTIIQEGQSSGGANLMVNSEFYCTICMETMHIRELFPVSGCTHLFCVSCMIQYITGKVEDNVLSIGCPEPGCKDGALDLEACRDVIPLQLFERWGAVLCDSVLGAAKLYCPFNDCSALLVHELGHGEAAITQAECPHCSRMFCVQCKVAWHNGATCEGFQKLENNQQSHGDLLPRKVQESKWQRYLRNVVATCKTLCKSKKATQGMDFGHRTLTSTEDINRHKGKDPLYDVLQDRGQCSSSSCGMASYEFYCTICMETVHVRDLFPISGCTHLFCVSCVSQYITAKLGDNMLSIGCPDPGCKYGALDPEACRDMIPPQLFERWGAALCDLAVGRFKFYCPFNDCSALLVHELGHGEVAITQAECPHCRRMFCAQCKVEWHDGITCAEFKRLKKDERGKNDLLLRKVAPESRWQRCPKCKMYVERAEGCVYIVCRCQHRFCYLCASSMSRGIHRCSKCKRTW</sequence>
<dbReference type="Pfam" id="PF13445">
    <property type="entry name" value="zf-RING_UBOX"/>
    <property type="match status" value="1"/>
</dbReference>
<feature type="domain" description="RING-type" evidence="14">
    <location>
        <begin position="138"/>
        <end position="358"/>
    </location>
</feature>
<evidence type="ECO:0000256" key="7">
    <source>
        <dbReference type="ARBA" id="ARBA00022723"/>
    </source>
</evidence>
<dbReference type="GO" id="GO:0008270">
    <property type="term" value="F:zinc ion binding"/>
    <property type="evidence" value="ECO:0007669"/>
    <property type="project" value="UniProtKB-KW"/>
</dbReference>
<proteinExistence type="inferred from homology"/>
<dbReference type="CDD" id="cd22582">
    <property type="entry name" value="BRcat_RBR_unk"/>
    <property type="match status" value="4"/>
</dbReference>